<evidence type="ECO:0000313" key="1">
    <source>
        <dbReference type="EMBL" id="QGY29207.1"/>
    </source>
</evidence>
<dbReference type="EMBL" id="CP024768">
    <property type="protein sequence ID" value="QGY29207.1"/>
    <property type="molecule type" value="Genomic_DNA"/>
</dbReference>
<proteinExistence type="predicted"/>
<evidence type="ECO:0000313" key="2">
    <source>
        <dbReference type="Proteomes" id="UP000502005"/>
    </source>
</evidence>
<dbReference type="Proteomes" id="UP000502005">
    <property type="component" value="Chromosome"/>
</dbReference>
<sequence length="74" mass="8595">MVAFYIIAFQRKAGGFIFHAIQRGDQMMTMLNAMTMLSDTHTIRIEYLSNSMLLESYRHSHFLITLFVAPFCQS</sequence>
<name>A0A6B9G4J8_PANCY</name>
<reference evidence="1 2" key="1">
    <citation type="submission" date="2017-11" db="EMBL/GenBank/DDBJ databases">
        <title>Genome sequence of Pantoea cypripedii NE1.</title>
        <authorList>
            <person name="Nascimento F.X."/>
        </authorList>
    </citation>
    <scope>NUCLEOTIDE SEQUENCE [LARGE SCALE GENOMIC DNA]</scope>
    <source>
        <strain evidence="1 2">NE1</strain>
    </source>
</reference>
<organism evidence="1 2">
    <name type="scientific">Pantoea cypripedii</name>
    <name type="common">Pectobacterium cypripedii</name>
    <name type="synonym">Erwinia cypripedii</name>
    <dbReference type="NCBI Taxonomy" id="55209"/>
    <lineage>
        <taxon>Bacteria</taxon>
        <taxon>Pseudomonadati</taxon>
        <taxon>Pseudomonadota</taxon>
        <taxon>Gammaproteobacteria</taxon>
        <taxon>Enterobacterales</taxon>
        <taxon>Erwiniaceae</taxon>
        <taxon>Pantoea</taxon>
    </lineage>
</organism>
<gene>
    <name evidence="1" type="ORF">CUN67_09810</name>
</gene>
<protein>
    <submittedName>
        <fullName evidence="1">Uncharacterized protein</fullName>
    </submittedName>
</protein>
<dbReference type="AlphaFoldDB" id="A0A6B9G4J8"/>
<accession>A0A6B9G4J8</accession>